<evidence type="ECO:0000256" key="2">
    <source>
        <dbReference type="ARBA" id="ARBA00023002"/>
    </source>
</evidence>
<evidence type="ECO:0000313" key="3">
    <source>
        <dbReference type="EMBL" id="KAH9380809.1"/>
    </source>
</evidence>
<organism evidence="3 4">
    <name type="scientific">Haemaphysalis longicornis</name>
    <name type="common">Bush tick</name>
    <dbReference type="NCBI Taxonomy" id="44386"/>
    <lineage>
        <taxon>Eukaryota</taxon>
        <taxon>Metazoa</taxon>
        <taxon>Ecdysozoa</taxon>
        <taxon>Arthropoda</taxon>
        <taxon>Chelicerata</taxon>
        <taxon>Arachnida</taxon>
        <taxon>Acari</taxon>
        <taxon>Parasitiformes</taxon>
        <taxon>Ixodida</taxon>
        <taxon>Ixodoidea</taxon>
        <taxon>Ixodidae</taxon>
        <taxon>Haemaphysalinae</taxon>
        <taxon>Haemaphysalis</taxon>
    </lineage>
</organism>
<evidence type="ECO:0000313" key="4">
    <source>
        <dbReference type="Proteomes" id="UP000821853"/>
    </source>
</evidence>
<sequence>MFDVEPNDLCVFAGLTSSLTYVAFTCAHRRTTSNLCCVHVCPPQESEQPLLRSRVPIAGEQRVTFVAFTCAQRRRTTSNLCCFHVCPPQENNEFVANEVKQEIGSAPHSYQCDVSDEKQVRQLARRVADEVGPVAVLVNNAAVTQCQPLLTLKPDQIRRTLDVNLLSHFWVCTLCTPLIPHNSPFLSAITLTDAIFRIGGRKIARLLYAKA</sequence>
<proteinExistence type="inferred from homology"/>
<dbReference type="SUPFAM" id="SSF51735">
    <property type="entry name" value="NAD(P)-binding Rossmann-fold domains"/>
    <property type="match status" value="1"/>
</dbReference>
<dbReference type="OrthoDB" id="5840532at2759"/>
<evidence type="ECO:0000256" key="1">
    <source>
        <dbReference type="ARBA" id="ARBA00006484"/>
    </source>
</evidence>
<comment type="caution">
    <text evidence="3">The sequence shown here is derived from an EMBL/GenBank/DDBJ whole genome shotgun (WGS) entry which is preliminary data.</text>
</comment>
<dbReference type="PANTHER" id="PTHR24322:SF736">
    <property type="entry name" value="RETINOL DEHYDROGENASE 10"/>
    <property type="match status" value="1"/>
</dbReference>
<dbReference type="Pfam" id="PF00106">
    <property type="entry name" value="adh_short"/>
    <property type="match status" value="1"/>
</dbReference>
<protein>
    <submittedName>
        <fullName evidence="3">Uncharacterized protein</fullName>
    </submittedName>
</protein>
<dbReference type="EMBL" id="JABSTR010000010">
    <property type="protein sequence ID" value="KAH9380809.1"/>
    <property type="molecule type" value="Genomic_DNA"/>
</dbReference>
<keyword evidence="2" id="KW-0560">Oxidoreductase</keyword>
<dbReference type="GO" id="GO:0016616">
    <property type="term" value="F:oxidoreductase activity, acting on the CH-OH group of donors, NAD or NADP as acceptor"/>
    <property type="evidence" value="ECO:0007669"/>
    <property type="project" value="TreeGrafter"/>
</dbReference>
<name>A0A9J6H1F9_HAELO</name>
<accession>A0A9J6H1F9</accession>
<keyword evidence="4" id="KW-1185">Reference proteome</keyword>
<dbReference type="InterPro" id="IPR002347">
    <property type="entry name" value="SDR_fam"/>
</dbReference>
<dbReference type="AlphaFoldDB" id="A0A9J6H1F9"/>
<dbReference type="VEuPathDB" id="VectorBase:HLOH_063342"/>
<dbReference type="PANTHER" id="PTHR24322">
    <property type="entry name" value="PKSB"/>
    <property type="match status" value="1"/>
</dbReference>
<dbReference type="InterPro" id="IPR036291">
    <property type="entry name" value="NAD(P)-bd_dom_sf"/>
</dbReference>
<gene>
    <name evidence="3" type="ORF">HPB48_007246</name>
</gene>
<dbReference type="Proteomes" id="UP000821853">
    <property type="component" value="Chromosome 8"/>
</dbReference>
<comment type="similarity">
    <text evidence="1">Belongs to the short-chain dehydrogenases/reductases (SDR) family.</text>
</comment>
<dbReference type="Gene3D" id="3.40.50.720">
    <property type="entry name" value="NAD(P)-binding Rossmann-like Domain"/>
    <property type="match status" value="1"/>
</dbReference>
<reference evidence="3 4" key="1">
    <citation type="journal article" date="2020" name="Cell">
        <title>Large-Scale Comparative Analyses of Tick Genomes Elucidate Their Genetic Diversity and Vector Capacities.</title>
        <authorList>
            <consortium name="Tick Genome and Microbiome Consortium (TIGMIC)"/>
            <person name="Jia N."/>
            <person name="Wang J."/>
            <person name="Shi W."/>
            <person name="Du L."/>
            <person name="Sun Y."/>
            <person name="Zhan W."/>
            <person name="Jiang J.F."/>
            <person name="Wang Q."/>
            <person name="Zhang B."/>
            <person name="Ji P."/>
            <person name="Bell-Sakyi L."/>
            <person name="Cui X.M."/>
            <person name="Yuan T.T."/>
            <person name="Jiang B.G."/>
            <person name="Yang W.F."/>
            <person name="Lam T.T."/>
            <person name="Chang Q.C."/>
            <person name="Ding S.J."/>
            <person name="Wang X.J."/>
            <person name="Zhu J.G."/>
            <person name="Ruan X.D."/>
            <person name="Zhao L."/>
            <person name="Wei J.T."/>
            <person name="Ye R.Z."/>
            <person name="Que T.C."/>
            <person name="Du C.H."/>
            <person name="Zhou Y.H."/>
            <person name="Cheng J.X."/>
            <person name="Dai P.F."/>
            <person name="Guo W.B."/>
            <person name="Han X.H."/>
            <person name="Huang E.J."/>
            <person name="Li L.F."/>
            <person name="Wei W."/>
            <person name="Gao Y.C."/>
            <person name="Liu J.Z."/>
            <person name="Shao H.Z."/>
            <person name="Wang X."/>
            <person name="Wang C.C."/>
            <person name="Yang T.C."/>
            <person name="Huo Q.B."/>
            <person name="Li W."/>
            <person name="Chen H.Y."/>
            <person name="Chen S.E."/>
            <person name="Zhou L.G."/>
            <person name="Ni X.B."/>
            <person name="Tian J.H."/>
            <person name="Sheng Y."/>
            <person name="Liu T."/>
            <person name="Pan Y.S."/>
            <person name="Xia L.Y."/>
            <person name="Li J."/>
            <person name="Zhao F."/>
            <person name="Cao W.C."/>
        </authorList>
    </citation>
    <scope>NUCLEOTIDE SEQUENCE [LARGE SCALE GENOMIC DNA]</scope>
    <source>
        <strain evidence="3">HaeL-2018</strain>
    </source>
</reference>
<dbReference type="GO" id="GO:0005811">
    <property type="term" value="C:lipid droplet"/>
    <property type="evidence" value="ECO:0007669"/>
    <property type="project" value="TreeGrafter"/>
</dbReference>